<feature type="region of interest" description="Disordered" evidence="4">
    <location>
        <begin position="34"/>
        <end position="65"/>
    </location>
</feature>
<dbReference type="Gene3D" id="4.10.1100.10">
    <property type="entry name" value="Transcription factor, SBP-box domain"/>
    <property type="match status" value="1"/>
</dbReference>
<dbReference type="GO" id="GO:0008270">
    <property type="term" value="F:zinc ion binding"/>
    <property type="evidence" value="ECO:0007669"/>
    <property type="project" value="UniProtKB-KW"/>
</dbReference>
<sequence>MQGYPTGPGLDLGAMQGLQSIPLLGSFAPLVEAPEQASGQSPLDSPGHEQGVSGGHDSLTGPGMALKGRSGPLYCQVEGCGAQLEGLKEYHRRYKVCEYHLKVDCIMRNGVRSRFCQQCGRYQPLEDFDDTKRSCRVRLQRHNQRRRKRPNEEEDGLRPLVPGAPLGQRDVQVMQEALQLASNALLQAAQSGRPPDPVQLAQLQALVSLRGLHPPDARIAAECTGECSAAGSGGGGGAGVQGRYGVPIAGAAPAPPAIAREGDGAPAGTGVATAAPPGAAPGVAFVPTPEVMLLLLKGYAGMFNYALEDASLRPLPAPCTAADGALDPGTMAAFMPLPGGAMGEGIHPSLEQQMLF</sequence>
<keyword evidence="3" id="KW-0862">Zinc</keyword>
<dbReference type="GO" id="GO:0005634">
    <property type="term" value="C:nucleus"/>
    <property type="evidence" value="ECO:0007669"/>
    <property type="project" value="InterPro"/>
</dbReference>
<evidence type="ECO:0000259" key="5">
    <source>
        <dbReference type="PROSITE" id="PS51141"/>
    </source>
</evidence>
<organism evidence="6">
    <name type="scientific">Auxenochlorella protothecoides</name>
    <name type="common">Green microalga</name>
    <name type="synonym">Chlorella protothecoides</name>
    <dbReference type="NCBI Taxonomy" id="3075"/>
    <lineage>
        <taxon>Eukaryota</taxon>
        <taxon>Viridiplantae</taxon>
        <taxon>Chlorophyta</taxon>
        <taxon>core chlorophytes</taxon>
        <taxon>Trebouxiophyceae</taxon>
        <taxon>Chlorellales</taxon>
        <taxon>Chlorellaceae</taxon>
        <taxon>Auxenochlorella</taxon>
    </lineage>
</organism>
<dbReference type="Pfam" id="PF03110">
    <property type="entry name" value="SBP"/>
    <property type="match status" value="1"/>
</dbReference>
<dbReference type="PANTHER" id="PTHR31251:SF169">
    <property type="entry name" value="SQUAMOSA PROMOTER-BINDING-LIKE PROTEIN 8"/>
    <property type="match status" value="1"/>
</dbReference>
<proteinExistence type="predicted"/>
<feature type="domain" description="SBP-type" evidence="5">
    <location>
        <begin position="72"/>
        <end position="149"/>
    </location>
</feature>
<gene>
    <name evidence="6" type="ORF">g.6966</name>
</gene>
<reference evidence="6" key="1">
    <citation type="submission" date="2015-08" db="EMBL/GenBank/DDBJ databases">
        <authorList>
            <person name="Babu N.S."/>
            <person name="Beckwith C.J."/>
            <person name="Beseler K.G."/>
            <person name="Brison A."/>
            <person name="Carone J.V."/>
            <person name="Caskin T.P."/>
            <person name="Diamond M."/>
            <person name="Durham M.E."/>
            <person name="Foxe J.M."/>
            <person name="Go M."/>
            <person name="Henderson B.A."/>
            <person name="Jones I.B."/>
            <person name="McGettigan J.A."/>
            <person name="Micheletti S.J."/>
            <person name="Nasrallah M.E."/>
            <person name="Ortiz D."/>
            <person name="Piller C.R."/>
            <person name="Privatt S.R."/>
            <person name="Schneider S.L."/>
            <person name="Sharp S."/>
            <person name="Smith T.C."/>
            <person name="Stanton J.D."/>
            <person name="Ullery H.E."/>
            <person name="Wilson R.J."/>
            <person name="Serrano M.G."/>
            <person name="Buck G."/>
            <person name="Lee V."/>
            <person name="Wang Y."/>
            <person name="Carvalho R."/>
            <person name="Voegtly L."/>
            <person name="Shi R."/>
            <person name="Duckworth R."/>
            <person name="Johnson A."/>
            <person name="Loviza R."/>
            <person name="Walstead R."/>
            <person name="Shah Z."/>
            <person name="Kiflezghi M."/>
            <person name="Wade K."/>
            <person name="Ball S.L."/>
            <person name="Bradley K.W."/>
            <person name="Asai D.J."/>
            <person name="Bowman C.A."/>
            <person name="Russell D.A."/>
            <person name="Pope W.H."/>
            <person name="Jacobs-Sera D."/>
            <person name="Hendrix R.W."/>
            <person name="Hatfull G.F."/>
        </authorList>
    </citation>
    <scope>NUCLEOTIDE SEQUENCE</scope>
</reference>
<dbReference type="AlphaFoldDB" id="A0A1D2AG67"/>
<dbReference type="PROSITE" id="PS51141">
    <property type="entry name" value="ZF_SBP"/>
    <property type="match status" value="1"/>
</dbReference>
<dbReference type="InterPro" id="IPR036893">
    <property type="entry name" value="SBP_sf"/>
</dbReference>
<evidence type="ECO:0000256" key="2">
    <source>
        <dbReference type="ARBA" id="ARBA00022771"/>
    </source>
</evidence>
<keyword evidence="2" id="KW-0863">Zinc-finger</keyword>
<keyword evidence="1" id="KW-0479">Metal-binding</keyword>
<dbReference type="EMBL" id="GDKF01000408">
    <property type="protein sequence ID" value="JAT78214.1"/>
    <property type="molecule type" value="Transcribed_RNA"/>
</dbReference>
<dbReference type="InterPro" id="IPR004333">
    <property type="entry name" value="SBP_dom"/>
</dbReference>
<protein>
    <recommendedName>
        <fullName evidence="5">SBP-type domain-containing protein</fullName>
    </recommendedName>
</protein>
<accession>A0A1D2AG67</accession>
<evidence type="ECO:0000313" key="6">
    <source>
        <dbReference type="EMBL" id="JAT78214.1"/>
    </source>
</evidence>
<evidence type="ECO:0000256" key="4">
    <source>
        <dbReference type="SAM" id="MobiDB-lite"/>
    </source>
</evidence>
<dbReference type="GO" id="GO:0003677">
    <property type="term" value="F:DNA binding"/>
    <property type="evidence" value="ECO:0007669"/>
    <property type="project" value="InterPro"/>
</dbReference>
<dbReference type="PANTHER" id="PTHR31251">
    <property type="entry name" value="SQUAMOSA PROMOTER-BINDING-LIKE PROTEIN 4"/>
    <property type="match status" value="1"/>
</dbReference>
<name>A0A1D2AG67_AUXPR</name>
<evidence type="ECO:0000256" key="1">
    <source>
        <dbReference type="ARBA" id="ARBA00022723"/>
    </source>
</evidence>
<dbReference type="SUPFAM" id="SSF103612">
    <property type="entry name" value="SBT domain"/>
    <property type="match status" value="1"/>
</dbReference>
<dbReference type="InterPro" id="IPR044817">
    <property type="entry name" value="SBP-like"/>
</dbReference>
<feature type="region of interest" description="Disordered" evidence="4">
    <location>
        <begin position="140"/>
        <end position="165"/>
    </location>
</feature>
<feature type="compositionally biased region" description="Basic residues" evidence="4">
    <location>
        <begin position="140"/>
        <end position="149"/>
    </location>
</feature>
<evidence type="ECO:0000256" key="3">
    <source>
        <dbReference type="ARBA" id="ARBA00022833"/>
    </source>
</evidence>